<sequence>MRTTSDILLLPTAGVGADGAWPPPRPGRQAAGWLLAACNLLAVLTAAWSLTRPEPPPVAPILLPLPPPVAPPAAAPRSETPAPASPVVTAASPAPAEPPLAPGAGWTLDEALPRLQGRLEATGLEIRDLVDAVMGLRRDSALLAEDGQLAHERLQALEARLGQAHARKVRGPARPVPPAGSSPAPPESPTTAR</sequence>
<organism evidence="2 3">
    <name type="scientific">Benzoatithermus flavus</name>
    <dbReference type="NCBI Taxonomy" id="3108223"/>
    <lineage>
        <taxon>Bacteria</taxon>
        <taxon>Pseudomonadati</taxon>
        <taxon>Pseudomonadota</taxon>
        <taxon>Alphaproteobacteria</taxon>
        <taxon>Geminicoccales</taxon>
        <taxon>Geminicoccaceae</taxon>
        <taxon>Benzoatithermus</taxon>
    </lineage>
</organism>
<comment type="caution">
    <text evidence="2">The sequence shown here is derived from an EMBL/GenBank/DDBJ whole genome shotgun (WGS) entry which is preliminary data.</text>
</comment>
<gene>
    <name evidence="2" type="ORF">U1T56_23035</name>
</gene>
<evidence type="ECO:0000256" key="1">
    <source>
        <dbReference type="SAM" id="MobiDB-lite"/>
    </source>
</evidence>
<dbReference type="RefSeq" id="WP_418161886.1">
    <property type="nucleotide sequence ID" value="NZ_JBBLZC010000042.1"/>
</dbReference>
<name>A0ABU8Y1H8_9PROT</name>
<feature type="region of interest" description="Disordered" evidence="1">
    <location>
        <begin position="71"/>
        <end position="105"/>
    </location>
</feature>
<feature type="compositionally biased region" description="Pro residues" evidence="1">
    <location>
        <begin position="174"/>
        <end position="193"/>
    </location>
</feature>
<evidence type="ECO:0000313" key="3">
    <source>
        <dbReference type="Proteomes" id="UP001375743"/>
    </source>
</evidence>
<keyword evidence="3" id="KW-1185">Reference proteome</keyword>
<accession>A0ABU8Y1H8</accession>
<protein>
    <submittedName>
        <fullName evidence="2">Uncharacterized protein</fullName>
    </submittedName>
</protein>
<dbReference type="EMBL" id="JBBLZC010000042">
    <property type="protein sequence ID" value="MEK0086042.1"/>
    <property type="molecule type" value="Genomic_DNA"/>
</dbReference>
<proteinExistence type="predicted"/>
<dbReference type="Proteomes" id="UP001375743">
    <property type="component" value="Unassembled WGS sequence"/>
</dbReference>
<feature type="region of interest" description="Disordered" evidence="1">
    <location>
        <begin position="163"/>
        <end position="193"/>
    </location>
</feature>
<evidence type="ECO:0000313" key="2">
    <source>
        <dbReference type="EMBL" id="MEK0086042.1"/>
    </source>
</evidence>
<feature type="compositionally biased region" description="Low complexity" evidence="1">
    <location>
        <begin position="75"/>
        <end position="94"/>
    </location>
</feature>
<reference evidence="2 3" key="1">
    <citation type="submission" date="2024-01" db="EMBL/GenBank/DDBJ databases">
        <title>Multi-omics insights into the function and evolution of sodium benzoate biodegradation pathways in Benzoatithermus flavus gen. nov., sp. nov. from hot spring.</title>
        <authorList>
            <person name="Hu C.-J."/>
            <person name="Li W.-J."/>
        </authorList>
    </citation>
    <scope>NUCLEOTIDE SEQUENCE [LARGE SCALE GENOMIC DNA]</scope>
    <source>
        <strain evidence="2 3">SYSU G07066</strain>
    </source>
</reference>